<dbReference type="EMBL" id="MK072387">
    <property type="protein sequence ID" value="AYV83289.1"/>
    <property type="molecule type" value="Genomic_DNA"/>
</dbReference>
<reference evidence="1" key="1">
    <citation type="submission" date="2018-10" db="EMBL/GenBank/DDBJ databases">
        <title>Hidden diversity of soil giant viruses.</title>
        <authorList>
            <person name="Schulz F."/>
            <person name="Alteio L."/>
            <person name="Goudeau D."/>
            <person name="Ryan E.M."/>
            <person name="Malmstrom R.R."/>
            <person name="Blanchard J."/>
            <person name="Woyke T."/>
        </authorList>
    </citation>
    <scope>NUCLEOTIDE SEQUENCE</scope>
    <source>
        <strain evidence="1">HYV1</strain>
    </source>
</reference>
<gene>
    <name evidence="1" type="ORF">Hyperionvirus5_95</name>
</gene>
<protein>
    <recommendedName>
        <fullName evidence="2">Ankyrin repeat protein</fullName>
    </recommendedName>
</protein>
<accession>A0A3G5AD44</accession>
<dbReference type="InterPro" id="IPR036770">
    <property type="entry name" value="Ankyrin_rpt-contain_sf"/>
</dbReference>
<name>A0A3G5AD44_9VIRU</name>
<dbReference type="Gene3D" id="1.25.40.20">
    <property type="entry name" value="Ankyrin repeat-containing domain"/>
    <property type="match status" value="1"/>
</dbReference>
<dbReference type="SUPFAM" id="SSF48403">
    <property type="entry name" value="Ankyrin repeat"/>
    <property type="match status" value="1"/>
</dbReference>
<evidence type="ECO:0000313" key="1">
    <source>
        <dbReference type="EMBL" id="AYV83289.1"/>
    </source>
</evidence>
<proteinExistence type="predicted"/>
<evidence type="ECO:0008006" key="2">
    <source>
        <dbReference type="Google" id="ProtNLM"/>
    </source>
</evidence>
<organism evidence="1">
    <name type="scientific">Hyperionvirus sp</name>
    <dbReference type="NCBI Taxonomy" id="2487770"/>
    <lineage>
        <taxon>Viruses</taxon>
        <taxon>Varidnaviria</taxon>
        <taxon>Bamfordvirae</taxon>
        <taxon>Nucleocytoviricota</taxon>
        <taxon>Megaviricetes</taxon>
        <taxon>Imitervirales</taxon>
        <taxon>Mimiviridae</taxon>
        <taxon>Klosneuvirinae</taxon>
    </lineage>
</organism>
<sequence>MERLHFFGDLCDKNDWDGVKVFIASQDRYSVEYLFKSAVAWGALDICKKMVVEYNHDIRSYDQVAFRISCFRGLIEMAEWLYSCGGVDVHIRSDEPFKDACEKKHFWIIRWLLSVEKFNDDIINKYANTYPDEIIAILYTQQYKAVTKELKDKYNLIIKKRIKYFKKIILIMGRIIRDYFKICEKRYSVGKVGYEEALSHFKSLGIA</sequence>